<evidence type="ECO:0000313" key="3">
    <source>
        <dbReference type="Proteomes" id="UP000617734"/>
    </source>
</evidence>
<dbReference type="EMBL" id="BNBO01000046">
    <property type="protein sequence ID" value="GHH80390.1"/>
    <property type="molecule type" value="Genomic_DNA"/>
</dbReference>
<reference evidence="2" key="2">
    <citation type="submission" date="2020-09" db="EMBL/GenBank/DDBJ databases">
        <authorList>
            <person name="Sun Q."/>
            <person name="Ohkuma M."/>
        </authorList>
    </citation>
    <scope>NUCLEOTIDE SEQUENCE</scope>
    <source>
        <strain evidence="2">JCM 4646</strain>
    </source>
</reference>
<reference evidence="2" key="1">
    <citation type="journal article" date="2014" name="Int. J. Syst. Evol. Microbiol.">
        <title>Complete genome sequence of Corynebacterium casei LMG S-19264T (=DSM 44701T), isolated from a smear-ripened cheese.</title>
        <authorList>
            <consortium name="US DOE Joint Genome Institute (JGI-PGF)"/>
            <person name="Walter F."/>
            <person name="Albersmeier A."/>
            <person name="Kalinowski J."/>
            <person name="Ruckert C."/>
        </authorList>
    </citation>
    <scope>NUCLEOTIDE SEQUENCE</scope>
    <source>
        <strain evidence="2">JCM 4646</strain>
    </source>
</reference>
<organism evidence="2 3">
    <name type="scientific">Kitasatospora indigofera</name>
    <dbReference type="NCBI Taxonomy" id="67307"/>
    <lineage>
        <taxon>Bacteria</taxon>
        <taxon>Bacillati</taxon>
        <taxon>Actinomycetota</taxon>
        <taxon>Actinomycetes</taxon>
        <taxon>Kitasatosporales</taxon>
        <taxon>Streptomycetaceae</taxon>
        <taxon>Kitasatospora</taxon>
    </lineage>
</organism>
<evidence type="ECO:0000256" key="1">
    <source>
        <dbReference type="SAM" id="MobiDB-lite"/>
    </source>
</evidence>
<sequence>MLAQDGSVPGAVVLDAGSRGRRASLSQRPSSWRPADEAPRVRSRPDGTGRTEEELHAQQVVDHKGEQLLNQV</sequence>
<protein>
    <submittedName>
        <fullName evidence="2">Uncharacterized protein</fullName>
    </submittedName>
</protein>
<gene>
    <name evidence="2" type="ORF">GCM10018781_60510</name>
</gene>
<proteinExistence type="predicted"/>
<evidence type="ECO:0000313" key="2">
    <source>
        <dbReference type="EMBL" id="GHH80390.1"/>
    </source>
</evidence>
<dbReference type="AlphaFoldDB" id="A0A919G993"/>
<feature type="compositionally biased region" description="Basic and acidic residues" evidence="1">
    <location>
        <begin position="34"/>
        <end position="66"/>
    </location>
</feature>
<feature type="region of interest" description="Disordered" evidence="1">
    <location>
        <begin position="1"/>
        <end position="72"/>
    </location>
</feature>
<accession>A0A919G993</accession>
<name>A0A919G993_9ACTN</name>
<keyword evidence="3" id="KW-1185">Reference proteome</keyword>
<comment type="caution">
    <text evidence="2">The sequence shown here is derived from an EMBL/GenBank/DDBJ whole genome shotgun (WGS) entry which is preliminary data.</text>
</comment>
<dbReference type="Proteomes" id="UP000617734">
    <property type="component" value="Unassembled WGS sequence"/>
</dbReference>